<dbReference type="GeneID" id="94839077"/>
<evidence type="ECO:0000256" key="1">
    <source>
        <dbReference type="SAM" id="Coils"/>
    </source>
</evidence>
<evidence type="ECO:0000313" key="5">
    <source>
        <dbReference type="Proteomes" id="UP000179807"/>
    </source>
</evidence>
<keyword evidence="3" id="KW-1133">Transmembrane helix</keyword>
<keyword evidence="5" id="KW-1185">Reference proteome</keyword>
<dbReference type="RefSeq" id="XP_068359646.1">
    <property type="nucleotide sequence ID" value="XM_068504373.1"/>
</dbReference>
<dbReference type="InterPro" id="IPR036365">
    <property type="entry name" value="PGBD-like_sf"/>
</dbReference>
<evidence type="ECO:0000256" key="2">
    <source>
        <dbReference type="SAM" id="MobiDB-lite"/>
    </source>
</evidence>
<feature type="coiled-coil region" evidence="1">
    <location>
        <begin position="471"/>
        <end position="498"/>
    </location>
</feature>
<feature type="region of interest" description="Disordered" evidence="2">
    <location>
        <begin position="381"/>
        <end position="444"/>
    </location>
</feature>
<feature type="transmembrane region" description="Helical" evidence="3">
    <location>
        <begin position="557"/>
        <end position="574"/>
    </location>
</feature>
<keyword evidence="3" id="KW-0472">Membrane</keyword>
<accession>A0A1J4KA37</accession>
<organism evidence="4 5">
    <name type="scientific">Tritrichomonas foetus</name>
    <dbReference type="NCBI Taxonomy" id="1144522"/>
    <lineage>
        <taxon>Eukaryota</taxon>
        <taxon>Metamonada</taxon>
        <taxon>Parabasalia</taxon>
        <taxon>Tritrichomonadida</taxon>
        <taxon>Tritrichomonadidae</taxon>
        <taxon>Tritrichomonas</taxon>
    </lineage>
</organism>
<keyword evidence="3" id="KW-0812">Transmembrane</keyword>
<protein>
    <submittedName>
        <fullName evidence="4">Uncharacterized protein</fullName>
    </submittedName>
</protein>
<keyword evidence="1" id="KW-0175">Coiled coil</keyword>
<feature type="compositionally biased region" description="Low complexity" evidence="2">
    <location>
        <begin position="381"/>
        <end position="433"/>
    </location>
</feature>
<name>A0A1J4KA37_9EUKA</name>
<gene>
    <name evidence="4" type="ORF">TRFO_25464</name>
</gene>
<evidence type="ECO:0000313" key="4">
    <source>
        <dbReference type="EMBL" id="OHT06510.1"/>
    </source>
</evidence>
<comment type="caution">
    <text evidence="4">The sequence shown here is derived from an EMBL/GenBank/DDBJ whole genome shotgun (WGS) entry which is preliminary data.</text>
</comment>
<dbReference type="Proteomes" id="UP000179807">
    <property type="component" value="Unassembled WGS sequence"/>
</dbReference>
<dbReference type="SUPFAM" id="SSF47090">
    <property type="entry name" value="PGBD-like"/>
    <property type="match status" value="1"/>
</dbReference>
<sequence>MNNFNKDSCSFNNFYSSFSVNKFFNSKPFYKMDELPIYLIPEVQHHRSYFFARNAEKVHPLPITIIGYRTWLLTSALDSFCEPYNLITVPESNQKAKLYKVRFPQGEPDFESFSLQVIPTDDGNVICMSTNKFWEIESRSLCIPMLSTKWKARSLFFHSLAALYHLGIIPTLSENTFSTISDLSKYELDLNAQYGTDTSLQESLHYIFKSTLFSLDFFGFTETNDEKTKEYLNYTRNLMENDDNNFFGFSQISYAISNYNVKCEMQTLFCQDEKSTHFLSGYNYKLLIKSVSAVIHLLTQNGYNISNNDSLISAISTFQATKKLKVTGICDSQTLLILWKQSISSSMTLPVIFEKTGFVPQKATTKYSNFYIEKDIIHDTNNQNSNENINNQNNNSNKNPFNNMNKSMGNNNNNSNSISTNNNVNSNANSNSNKTISVSKKEDHEREVLRYKLNDVISRIPDLHQYELWTERQIEKELNEITMKCVALNQRIEGIKKRTKSAQELIARTTDMNSMCDDLLNESSASLNDILKSHMKAQEKFEEIRTYISIQRRTNHILAFCGFIFLILYCFRLFHIYPFR</sequence>
<dbReference type="EMBL" id="MLAK01000724">
    <property type="protein sequence ID" value="OHT06510.1"/>
    <property type="molecule type" value="Genomic_DNA"/>
</dbReference>
<evidence type="ECO:0000256" key="3">
    <source>
        <dbReference type="SAM" id="Phobius"/>
    </source>
</evidence>
<dbReference type="OrthoDB" id="10663910at2759"/>
<proteinExistence type="predicted"/>
<dbReference type="AlphaFoldDB" id="A0A1J4KA37"/>
<reference evidence="4" key="1">
    <citation type="submission" date="2016-10" db="EMBL/GenBank/DDBJ databases">
        <authorList>
            <person name="Benchimol M."/>
            <person name="Almeida L.G."/>
            <person name="Vasconcelos A.T."/>
            <person name="Perreira-Neves A."/>
            <person name="Rosa I.A."/>
            <person name="Tasca T."/>
            <person name="Bogo M.R."/>
            <person name="de Souza W."/>
        </authorList>
    </citation>
    <scope>NUCLEOTIDE SEQUENCE [LARGE SCALE GENOMIC DNA]</scope>
    <source>
        <strain evidence="4">K</strain>
    </source>
</reference>
<dbReference type="VEuPathDB" id="TrichDB:TRFO_25464"/>